<feature type="region of interest" description="Disordered" evidence="1">
    <location>
        <begin position="118"/>
        <end position="167"/>
    </location>
</feature>
<reference evidence="2 3" key="1">
    <citation type="submission" date="2020-09" db="EMBL/GenBank/DDBJ databases">
        <title>De no assembly of potato wild relative species, Solanum commersonii.</title>
        <authorList>
            <person name="Cho K."/>
        </authorList>
    </citation>
    <scope>NUCLEOTIDE SEQUENCE [LARGE SCALE GENOMIC DNA]</scope>
    <source>
        <strain evidence="2">LZ3.2</strain>
        <tissue evidence="2">Leaf</tissue>
    </source>
</reference>
<feature type="compositionally biased region" description="Basic and acidic residues" evidence="1">
    <location>
        <begin position="297"/>
        <end position="318"/>
    </location>
</feature>
<dbReference type="Proteomes" id="UP000824120">
    <property type="component" value="Chromosome 10"/>
</dbReference>
<name>A0A9J5WWZ5_SOLCO</name>
<evidence type="ECO:0000313" key="2">
    <source>
        <dbReference type="EMBL" id="KAG5580306.1"/>
    </source>
</evidence>
<dbReference type="AlphaFoldDB" id="A0A9J5WWZ5"/>
<organism evidence="2 3">
    <name type="scientific">Solanum commersonii</name>
    <name type="common">Commerson's wild potato</name>
    <name type="synonym">Commerson's nightshade</name>
    <dbReference type="NCBI Taxonomy" id="4109"/>
    <lineage>
        <taxon>Eukaryota</taxon>
        <taxon>Viridiplantae</taxon>
        <taxon>Streptophyta</taxon>
        <taxon>Embryophyta</taxon>
        <taxon>Tracheophyta</taxon>
        <taxon>Spermatophyta</taxon>
        <taxon>Magnoliopsida</taxon>
        <taxon>eudicotyledons</taxon>
        <taxon>Gunneridae</taxon>
        <taxon>Pentapetalae</taxon>
        <taxon>asterids</taxon>
        <taxon>lamiids</taxon>
        <taxon>Solanales</taxon>
        <taxon>Solanaceae</taxon>
        <taxon>Solanoideae</taxon>
        <taxon>Solaneae</taxon>
        <taxon>Solanum</taxon>
    </lineage>
</organism>
<protein>
    <submittedName>
        <fullName evidence="2">Uncharacterized protein</fullName>
    </submittedName>
</protein>
<dbReference type="EMBL" id="JACXVP010000010">
    <property type="protein sequence ID" value="KAG5580306.1"/>
    <property type="molecule type" value="Genomic_DNA"/>
</dbReference>
<dbReference type="OrthoDB" id="1325382at2759"/>
<feature type="compositionally biased region" description="Polar residues" evidence="1">
    <location>
        <begin position="126"/>
        <end position="137"/>
    </location>
</feature>
<feature type="region of interest" description="Disordered" evidence="1">
    <location>
        <begin position="297"/>
        <end position="355"/>
    </location>
</feature>
<comment type="caution">
    <text evidence="2">The sequence shown here is derived from an EMBL/GenBank/DDBJ whole genome shotgun (WGS) entry which is preliminary data.</text>
</comment>
<proteinExistence type="predicted"/>
<accession>A0A9J5WWZ5</accession>
<evidence type="ECO:0000256" key="1">
    <source>
        <dbReference type="SAM" id="MobiDB-lite"/>
    </source>
</evidence>
<gene>
    <name evidence="2" type="ORF">H5410_050933</name>
</gene>
<sequence>MNEVMNIAISERELDGIRKNISTDLNDVIYERLVKGDDSPNHELQHTTKSIDSIIPIVHLTAISREIDARITGGEDSGGGDELNKEFVGDMVQGSNSTSKLIHITNISTNLTQAQVQEETPAGMGQLQSQQAQNHQPESAARGNGRDSNQNGTHSHHHEESHNQEQSLQVMNATNSGAQYTKQNQRTGQGQNDQLDSTRKKAVEVIDVESSAQFSFGVQAADTNPSKMVQQRPGKEVNSDYVIDINQVSNEKGTQSGKFTNLNLEYNAAMQSRSEGQVHLYAKGQQEGSIIEQEQVRRDIQSQQKDEQYQGKEIETLRQTRPYKQGGHSDPNSYHNAFPKISNNFEKHTPQTHKN</sequence>
<keyword evidence="3" id="KW-1185">Reference proteome</keyword>
<evidence type="ECO:0000313" key="3">
    <source>
        <dbReference type="Proteomes" id="UP000824120"/>
    </source>
</evidence>